<keyword evidence="14" id="KW-1185">Reference proteome</keyword>
<dbReference type="Gene3D" id="3.40.50.720">
    <property type="entry name" value="NAD(P)-binding Rossmann-like Domain"/>
    <property type="match status" value="1"/>
</dbReference>
<evidence type="ECO:0000256" key="10">
    <source>
        <dbReference type="ARBA" id="ARBA00031367"/>
    </source>
</evidence>
<comment type="catalytic activity">
    <reaction evidence="1">
        <text>UDP-alpha-D-glucose = UDP-alpha-D-galactose</text>
        <dbReference type="Rhea" id="RHEA:22168"/>
        <dbReference type="ChEBI" id="CHEBI:58885"/>
        <dbReference type="ChEBI" id="CHEBI:66914"/>
        <dbReference type="EC" id="5.1.3.2"/>
    </reaction>
</comment>
<comment type="pathway">
    <text evidence="3">Carbohydrate metabolism; galactose metabolism.</text>
</comment>
<dbReference type="SUPFAM" id="SSF51735">
    <property type="entry name" value="NAD(P)-binding Rossmann-fold domains"/>
    <property type="match status" value="1"/>
</dbReference>
<evidence type="ECO:0000256" key="8">
    <source>
        <dbReference type="ARBA" id="ARBA00023235"/>
    </source>
</evidence>
<comment type="caution">
    <text evidence="13">The sequence shown here is derived from an EMBL/GenBank/DDBJ whole genome shotgun (WGS) entry which is preliminary data.</text>
</comment>
<evidence type="ECO:0000256" key="5">
    <source>
        <dbReference type="ARBA" id="ARBA00013189"/>
    </source>
</evidence>
<dbReference type="RefSeq" id="WP_344168226.1">
    <property type="nucleotide sequence ID" value="NZ_BAAARY010000002.1"/>
</dbReference>
<evidence type="ECO:0000256" key="9">
    <source>
        <dbReference type="ARBA" id="ARBA00023277"/>
    </source>
</evidence>
<keyword evidence="9" id="KW-0119">Carbohydrate metabolism</keyword>
<gene>
    <name evidence="13" type="primary">galE_1</name>
    <name evidence="13" type="ORF">GCM10010201_07460</name>
</gene>
<evidence type="ECO:0000259" key="12">
    <source>
        <dbReference type="Pfam" id="PF01370"/>
    </source>
</evidence>
<evidence type="ECO:0000256" key="11">
    <source>
        <dbReference type="ARBA" id="ARBA00033067"/>
    </source>
</evidence>
<comment type="cofactor">
    <cofactor evidence="2">
        <name>NAD(+)</name>
        <dbReference type="ChEBI" id="CHEBI:57540"/>
    </cofactor>
</comment>
<dbReference type="InterPro" id="IPR001509">
    <property type="entry name" value="Epimerase_deHydtase"/>
</dbReference>
<dbReference type="EC" id="5.1.3.2" evidence="5"/>
<evidence type="ECO:0000256" key="4">
    <source>
        <dbReference type="ARBA" id="ARBA00007637"/>
    </source>
</evidence>
<dbReference type="NCBIfam" id="TIGR01179">
    <property type="entry name" value="galE"/>
    <property type="match status" value="1"/>
</dbReference>
<organism evidence="13 14">
    <name type="scientific">Pilimelia columellifera subsp. columellifera</name>
    <dbReference type="NCBI Taxonomy" id="706583"/>
    <lineage>
        <taxon>Bacteria</taxon>
        <taxon>Bacillati</taxon>
        <taxon>Actinomycetota</taxon>
        <taxon>Actinomycetes</taxon>
        <taxon>Micromonosporales</taxon>
        <taxon>Micromonosporaceae</taxon>
        <taxon>Pilimelia</taxon>
    </lineage>
</organism>
<evidence type="ECO:0000313" key="13">
    <source>
        <dbReference type="EMBL" id="GAA2514045.1"/>
    </source>
</evidence>
<dbReference type="Proteomes" id="UP001499978">
    <property type="component" value="Unassembled WGS sequence"/>
</dbReference>
<evidence type="ECO:0000256" key="2">
    <source>
        <dbReference type="ARBA" id="ARBA00001911"/>
    </source>
</evidence>
<evidence type="ECO:0000256" key="6">
    <source>
        <dbReference type="ARBA" id="ARBA00018569"/>
    </source>
</evidence>
<dbReference type="PANTHER" id="PTHR43725">
    <property type="entry name" value="UDP-GLUCOSE 4-EPIMERASE"/>
    <property type="match status" value="1"/>
</dbReference>
<accession>A0ABN3N3Z2</accession>
<dbReference type="InterPro" id="IPR036291">
    <property type="entry name" value="NAD(P)-bd_dom_sf"/>
</dbReference>
<dbReference type="Pfam" id="PF01370">
    <property type="entry name" value="Epimerase"/>
    <property type="match status" value="1"/>
</dbReference>
<reference evidence="13 14" key="1">
    <citation type="journal article" date="2019" name="Int. J. Syst. Evol. Microbiol.">
        <title>The Global Catalogue of Microorganisms (GCM) 10K type strain sequencing project: providing services to taxonomists for standard genome sequencing and annotation.</title>
        <authorList>
            <consortium name="The Broad Institute Genomics Platform"/>
            <consortium name="The Broad Institute Genome Sequencing Center for Infectious Disease"/>
            <person name="Wu L."/>
            <person name="Ma J."/>
        </authorList>
    </citation>
    <scope>NUCLEOTIDE SEQUENCE [LARGE SCALE GENOMIC DNA]</scope>
    <source>
        <strain evidence="13 14">JCM 3367</strain>
    </source>
</reference>
<comment type="similarity">
    <text evidence="4">Belongs to the NAD(P)-dependent epimerase/dehydratase family.</text>
</comment>
<keyword evidence="7" id="KW-0520">NAD</keyword>
<dbReference type="EMBL" id="BAAARY010000002">
    <property type="protein sequence ID" value="GAA2514045.1"/>
    <property type="molecule type" value="Genomic_DNA"/>
</dbReference>
<proteinExistence type="inferred from homology"/>
<feature type="domain" description="NAD-dependent epimerase/dehydratase" evidence="12">
    <location>
        <begin position="3"/>
        <end position="249"/>
    </location>
</feature>
<keyword evidence="8" id="KW-0413">Isomerase</keyword>
<evidence type="ECO:0000256" key="1">
    <source>
        <dbReference type="ARBA" id="ARBA00000083"/>
    </source>
</evidence>
<evidence type="ECO:0000256" key="7">
    <source>
        <dbReference type="ARBA" id="ARBA00023027"/>
    </source>
</evidence>
<name>A0ABN3N3Z2_9ACTN</name>
<evidence type="ECO:0000313" key="14">
    <source>
        <dbReference type="Proteomes" id="UP001499978"/>
    </source>
</evidence>
<dbReference type="PANTHER" id="PTHR43725:SF53">
    <property type="entry name" value="UDP-ARABINOSE 4-EPIMERASE 1"/>
    <property type="match status" value="1"/>
</dbReference>
<dbReference type="InterPro" id="IPR005886">
    <property type="entry name" value="UDP_G4E"/>
</dbReference>
<protein>
    <recommendedName>
        <fullName evidence="6">UDP-glucose 4-epimerase</fullName>
        <ecNumber evidence="5">5.1.3.2</ecNumber>
    </recommendedName>
    <alternativeName>
        <fullName evidence="11">Galactowaldenase</fullName>
    </alternativeName>
    <alternativeName>
        <fullName evidence="10">UDP-galactose 4-epimerase</fullName>
    </alternativeName>
</protein>
<evidence type="ECO:0000256" key="3">
    <source>
        <dbReference type="ARBA" id="ARBA00004947"/>
    </source>
</evidence>
<sequence>MTWLVTGGAGYIGAHIVHALLEADEKVVILDDLSTGLATRAPASVPLIKADVSDCAAVTAALRDYDAEGVIHLAARKDVGESVADPLRYYRENIDGLRSVLQAVTATGVRSFVFSSSAAVYGESAAGRVSESSPTAPSNPYGRSKLVGEWMLRDVSAATDLRHIALRYFNVAGAASMPLADIGETNLLPRLLRAVAEGRRAQVYGGRHPTPDGSCVRDFIDVRDLAEAHVAAALALRGGTVRQDVLNVGRGVGISVLEMIEAVRRICDVDLPADIVPARAGDPPAVVAIADRIRTVLGWQARHDLASIVSSAWSAVVTR</sequence>
<dbReference type="Gene3D" id="3.90.25.10">
    <property type="entry name" value="UDP-galactose 4-epimerase, domain 1"/>
    <property type="match status" value="1"/>
</dbReference>